<reference evidence="2 3" key="1">
    <citation type="submission" date="2019-08" db="EMBL/GenBank/DDBJ databases">
        <title>Whole genome analysis of cultivated E. coli strains isolated from CD patients and healthy donors.</title>
        <authorList>
            <person name="Siniagina M.N."/>
            <person name="Markelova M.I."/>
            <person name="Laikov A.V."/>
            <person name="Boulygina E.A."/>
            <person name="Khusnutdinova D.R."/>
            <person name="Kharchenko A."/>
            <person name="Grigoryeva T.V."/>
        </authorList>
    </citation>
    <scope>NUCLEOTIDE SEQUENCE [LARGE SCALE GENOMIC DNA]</scope>
    <source>
        <strain evidence="2 3">3_77_5</strain>
    </source>
</reference>
<comment type="caution">
    <text evidence="2">The sequence shown here is derived from an EMBL/GenBank/DDBJ whole genome shotgun (WGS) entry which is preliminary data.</text>
</comment>
<feature type="transmembrane region" description="Helical" evidence="1">
    <location>
        <begin position="59"/>
        <end position="80"/>
    </location>
</feature>
<keyword evidence="1" id="KW-0472">Membrane</keyword>
<keyword evidence="1" id="KW-0812">Transmembrane</keyword>
<feature type="transmembrane region" description="Helical" evidence="1">
    <location>
        <begin position="87"/>
        <end position="104"/>
    </location>
</feature>
<dbReference type="Proteomes" id="UP000321461">
    <property type="component" value="Unassembled WGS sequence"/>
</dbReference>
<protein>
    <recommendedName>
        <fullName evidence="4">Voltage-gated potassium channel</fullName>
    </recommendedName>
</protein>
<evidence type="ECO:0000313" key="3">
    <source>
        <dbReference type="Proteomes" id="UP000321461"/>
    </source>
</evidence>
<sequence length="162" mass="18327">MSHWATFKQTATNLWVTLRHDILALAVFLNGLLIFKTIYGMSVNLLDIFHIKAFSELDLSLLANAPLFMLGVFLVLNSIGLLFRAKLAWAISIILLLIALIYTLHFYPWLKFSIGFCIFTLVFLLILRKDFSHSSAAAGTIFAFISFTTLLFYSTYGALYLS</sequence>
<name>A0A5C9ABG3_ECOLX</name>
<keyword evidence="1" id="KW-1133">Transmembrane helix</keyword>
<feature type="transmembrane region" description="Helical" evidence="1">
    <location>
        <begin position="110"/>
        <end position="127"/>
    </location>
</feature>
<evidence type="ECO:0008006" key="4">
    <source>
        <dbReference type="Google" id="ProtNLM"/>
    </source>
</evidence>
<dbReference type="AlphaFoldDB" id="A0A5C9ABG3"/>
<feature type="transmembrane region" description="Helical" evidence="1">
    <location>
        <begin position="21"/>
        <end position="39"/>
    </location>
</feature>
<evidence type="ECO:0000256" key="1">
    <source>
        <dbReference type="SAM" id="Phobius"/>
    </source>
</evidence>
<dbReference type="EMBL" id="VSBS01001662">
    <property type="protein sequence ID" value="TXS98088.1"/>
    <property type="molecule type" value="Genomic_DNA"/>
</dbReference>
<evidence type="ECO:0000313" key="2">
    <source>
        <dbReference type="EMBL" id="TXS98088.1"/>
    </source>
</evidence>
<accession>A0A5C9ABG3</accession>
<gene>
    <name evidence="2" type="ORF">FWK02_29805</name>
</gene>
<feature type="transmembrane region" description="Helical" evidence="1">
    <location>
        <begin position="139"/>
        <end position="161"/>
    </location>
</feature>
<organism evidence="2 3">
    <name type="scientific">Escherichia coli</name>
    <dbReference type="NCBI Taxonomy" id="562"/>
    <lineage>
        <taxon>Bacteria</taxon>
        <taxon>Pseudomonadati</taxon>
        <taxon>Pseudomonadota</taxon>
        <taxon>Gammaproteobacteria</taxon>
        <taxon>Enterobacterales</taxon>
        <taxon>Enterobacteriaceae</taxon>
        <taxon>Escherichia</taxon>
    </lineage>
</organism>
<feature type="non-terminal residue" evidence="2">
    <location>
        <position position="162"/>
    </location>
</feature>
<proteinExistence type="predicted"/>